<proteinExistence type="inferred from homology"/>
<dbReference type="PANTHER" id="PTHR10291:SF0">
    <property type="entry name" value="DEHYDRODOLICHYL DIPHOSPHATE SYNTHASE 2"/>
    <property type="match status" value="1"/>
</dbReference>
<dbReference type="CDD" id="cd00475">
    <property type="entry name" value="Cis_IPPS"/>
    <property type="match status" value="1"/>
</dbReference>
<dbReference type="SUPFAM" id="SSF48576">
    <property type="entry name" value="Terpenoid synthases"/>
    <property type="match status" value="1"/>
</dbReference>
<feature type="region of interest" description="Disordered" evidence="3">
    <location>
        <begin position="591"/>
        <end position="624"/>
    </location>
</feature>
<dbReference type="Pfam" id="PF01255">
    <property type="entry name" value="Prenyltransf"/>
    <property type="match status" value="1"/>
</dbReference>
<name>A0A917L206_9ACTN</name>
<feature type="binding site" evidence="2">
    <location>
        <begin position="553"/>
        <end position="555"/>
    </location>
    <ligand>
        <name>substrate</name>
    </ligand>
</feature>
<keyword evidence="1 2" id="KW-0808">Transferase</keyword>
<comment type="subunit">
    <text evidence="2">Homodimer.</text>
</comment>
<reference evidence="4" key="2">
    <citation type="submission" date="2020-09" db="EMBL/GenBank/DDBJ databases">
        <authorList>
            <person name="Sun Q."/>
            <person name="Zhou Y."/>
        </authorList>
    </citation>
    <scope>NUCLEOTIDE SEQUENCE</scope>
    <source>
        <strain evidence="4">CGMCC 4.7272</strain>
    </source>
</reference>
<feature type="binding site" evidence="2">
    <location>
        <position position="430"/>
    </location>
    <ligand>
        <name>substrate</name>
    </ligand>
</feature>
<dbReference type="RefSeq" id="WP_189148949.1">
    <property type="nucleotide sequence ID" value="NZ_BAABER010000012.1"/>
</dbReference>
<keyword evidence="5" id="KW-1185">Reference proteome</keyword>
<feature type="binding site" evidence="2">
    <location>
        <position position="386"/>
    </location>
    <ligand>
        <name>substrate</name>
    </ligand>
</feature>
<dbReference type="InterPro" id="IPR036424">
    <property type="entry name" value="UPP_synth-like_sf"/>
</dbReference>
<comment type="caution">
    <text evidence="4">The sequence shown here is derived from an EMBL/GenBank/DDBJ whole genome shotgun (WGS) entry which is preliminary data.</text>
</comment>
<dbReference type="InterPro" id="IPR002060">
    <property type="entry name" value="Squ/phyt_synthse"/>
</dbReference>
<evidence type="ECO:0000313" key="4">
    <source>
        <dbReference type="EMBL" id="GGJ41212.1"/>
    </source>
</evidence>
<feature type="binding site" evidence="2">
    <location>
        <position position="432"/>
    </location>
    <ligand>
        <name>substrate</name>
    </ligand>
</feature>
<dbReference type="GO" id="GO:0033850">
    <property type="term" value="F:Z-farnesyl diphosphate synthase activity"/>
    <property type="evidence" value="ECO:0007669"/>
    <property type="project" value="TreeGrafter"/>
</dbReference>
<dbReference type="GO" id="GO:0016094">
    <property type="term" value="P:polyprenol biosynthetic process"/>
    <property type="evidence" value="ECO:0007669"/>
    <property type="project" value="TreeGrafter"/>
</dbReference>
<gene>
    <name evidence="4" type="ORF">GCM10012282_42580</name>
</gene>
<keyword evidence="2" id="KW-0460">Magnesium</keyword>
<dbReference type="NCBIfam" id="TIGR00055">
    <property type="entry name" value="uppS"/>
    <property type="match status" value="1"/>
</dbReference>
<accession>A0A917L206</accession>
<dbReference type="GO" id="GO:0030145">
    <property type="term" value="F:manganese ion binding"/>
    <property type="evidence" value="ECO:0007669"/>
    <property type="project" value="TreeGrafter"/>
</dbReference>
<dbReference type="Gene3D" id="1.10.600.10">
    <property type="entry name" value="Farnesyl Diphosphate Synthase"/>
    <property type="match status" value="1"/>
</dbReference>
<sequence>MRTKPQPTPAPLHSVTHARRSRAASRALMGEDPALRAGYRLCRRITRQHDPAIYALVQLMPAVLRPACWALWAAVTVLDDLADTPDTEPAQRAARVEAWTRALKQDLTAGTSTDPVRYAVVDTAGRWRLDLSDLQGAMARTREDALGLRFTDWAAWRAWCNEEIVPWGDQARQLLERAGAPMTLRLDRHADYEQFMDGTQLINMLTDLSTDLAQGHMLLPQEALEPFPGAEADLTQGRWSPAVAALIAELTALARRRVTRPAMTRGMHPGPANVLDTAADLMRLQLDAIEAAGPTLLTRPPRPSVAAHTRVLLPARLRSALAWSLTPLTVPGPRPPAVGVGDPGPATHDTGLRPPPPHPDGVRPPRIAADRMPSHVAVIMDGNGRWAEQRGLPRHEGHRAGTAALHEMVYGALEIGLRHLTLYTFSTENWKRGTEEITTILETVRHELDEGPFRDLDVRQRWSGRPDKLPEDLVHALRREQQRTRTRTGLTLTVCINYGGRDEITRTAAALAQAAREGEVDPHLLGEDDFARHLPYPDMPDVDLLWRTGNEQRTSNFLPWHATYAELHFTPGYWPDNDRRDLWQAITEYGRRQRRHGAVPAPLASPEKHRPSPDVPARPACPRH</sequence>
<dbReference type="AlphaFoldDB" id="A0A917L206"/>
<dbReference type="GO" id="GO:0008834">
    <property type="term" value="F:ditrans,polycis-undecaprenyl-diphosphate synthase [(2E,6E)-farnesyl-diphosphate specific] activity"/>
    <property type="evidence" value="ECO:0007669"/>
    <property type="project" value="TreeGrafter"/>
</dbReference>
<keyword evidence="2" id="KW-0479">Metal-binding</keyword>
<evidence type="ECO:0000313" key="5">
    <source>
        <dbReference type="Proteomes" id="UP000625682"/>
    </source>
</evidence>
<dbReference type="Gene3D" id="3.40.1180.10">
    <property type="entry name" value="Decaprenyl diphosphate synthase-like"/>
    <property type="match status" value="1"/>
</dbReference>
<dbReference type="GO" id="GO:0000287">
    <property type="term" value="F:magnesium ion binding"/>
    <property type="evidence" value="ECO:0007669"/>
    <property type="project" value="UniProtKB-UniRule"/>
</dbReference>
<feature type="region of interest" description="Disordered" evidence="3">
    <location>
        <begin position="1"/>
        <end position="27"/>
    </location>
</feature>
<feature type="binding site" evidence="2">
    <location>
        <position position="566"/>
    </location>
    <ligand>
        <name>Mg(2+)</name>
        <dbReference type="ChEBI" id="CHEBI:18420"/>
    </ligand>
</feature>
<dbReference type="Proteomes" id="UP000625682">
    <property type="component" value="Unassembled WGS sequence"/>
</dbReference>
<dbReference type="EMBL" id="BMMU01000013">
    <property type="protein sequence ID" value="GGJ41212.1"/>
    <property type="molecule type" value="Genomic_DNA"/>
</dbReference>
<dbReference type="GO" id="GO:0005829">
    <property type="term" value="C:cytosol"/>
    <property type="evidence" value="ECO:0007669"/>
    <property type="project" value="TreeGrafter"/>
</dbReference>
<feature type="binding site" evidence="2">
    <location>
        <begin position="382"/>
        <end position="385"/>
    </location>
    <ligand>
        <name>substrate</name>
    </ligand>
</feature>
<dbReference type="PANTHER" id="PTHR10291">
    <property type="entry name" value="DEHYDRODOLICHYL DIPHOSPHATE SYNTHASE FAMILY MEMBER"/>
    <property type="match status" value="1"/>
</dbReference>
<comment type="function">
    <text evidence="2">Catalyzes the condensation of isopentenyl diphosphate (IPP) with allylic pyrophosphates generating different type of terpenoids.</text>
</comment>
<feature type="active site" description="Proton acceptor" evidence="2">
    <location>
        <position position="429"/>
    </location>
</feature>
<feature type="active site" evidence="2">
    <location>
        <position position="381"/>
    </location>
</feature>
<feature type="binding site" evidence="2">
    <location>
        <position position="394"/>
    </location>
    <ligand>
        <name>substrate</name>
    </ligand>
</feature>
<comment type="cofactor">
    <cofactor evidence="2">
        <name>Mg(2+)</name>
        <dbReference type="ChEBI" id="CHEBI:18420"/>
    </cofactor>
    <text evidence="2">Binds 2 magnesium ions per subunit.</text>
</comment>
<dbReference type="Pfam" id="PF00494">
    <property type="entry name" value="SQS_PSY"/>
    <property type="match status" value="1"/>
</dbReference>
<protein>
    <recommendedName>
        <fullName evidence="2">Isoprenyl transferase</fullName>
        <ecNumber evidence="2">2.5.1.-</ecNumber>
    </recommendedName>
</protein>
<dbReference type="InterPro" id="IPR008949">
    <property type="entry name" value="Isoprenoid_synthase_dom_sf"/>
</dbReference>
<dbReference type="InterPro" id="IPR001441">
    <property type="entry name" value="UPP_synth-like"/>
</dbReference>
<dbReference type="GO" id="GO:0005886">
    <property type="term" value="C:plasma membrane"/>
    <property type="evidence" value="ECO:0007669"/>
    <property type="project" value="TreeGrafter"/>
</dbReference>
<feature type="binding site" evidence="2">
    <location>
        <position position="398"/>
    </location>
    <ligand>
        <name>substrate</name>
    </ligand>
</feature>
<feature type="compositionally biased region" description="Pro residues" evidence="3">
    <location>
        <begin position="1"/>
        <end position="10"/>
    </location>
</feature>
<feature type="region of interest" description="Disordered" evidence="3">
    <location>
        <begin position="334"/>
        <end position="362"/>
    </location>
</feature>
<dbReference type="SUPFAM" id="SSF64005">
    <property type="entry name" value="Undecaprenyl diphosphate synthase"/>
    <property type="match status" value="1"/>
</dbReference>
<feature type="binding site" evidence="2">
    <location>
        <begin position="426"/>
        <end position="428"/>
    </location>
    <ligand>
        <name>substrate</name>
    </ligand>
</feature>
<dbReference type="HAMAP" id="MF_01139">
    <property type="entry name" value="ISPT"/>
    <property type="match status" value="1"/>
</dbReference>
<evidence type="ECO:0000256" key="3">
    <source>
        <dbReference type="SAM" id="MobiDB-lite"/>
    </source>
</evidence>
<evidence type="ECO:0000256" key="2">
    <source>
        <dbReference type="HAMAP-Rule" id="MF_01139"/>
    </source>
</evidence>
<feature type="binding site" evidence="2">
    <location>
        <position position="547"/>
    </location>
    <ligand>
        <name>substrate</name>
    </ligand>
</feature>
<reference evidence="4" key="1">
    <citation type="journal article" date="2014" name="Int. J. Syst. Evol. Microbiol.">
        <title>Complete genome sequence of Corynebacterium casei LMG S-19264T (=DSM 44701T), isolated from a smear-ripened cheese.</title>
        <authorList>
            <consortium name="US DOE Joint Genome Institute (JGI-PGF)"/>
            <person name="Walter F."/>
            <person name="Albersmeier A."/>
            <person name="Kalinowski J."/>
            <person name="Ruckert C."/>
        </authorList>
    </citation>
    <scope>NUCLEOTIDE SEQUENCE</scope>
    <source>
        <strain evidence="4">CGMCC 4.7272</strain>
    </source>
</reference>
<comment type="similarity">
    <text evidence="2">Belongs to the UPP synthase family.</text>
</comment>
<feature type="binding site" evidence="2">
    <location>
        <position position="381"/>
    </location>
    <ligand>
        <name>Mg(2+)</name>
        <dbReference type="ChEBI" id="CHEBI:18420"/>
    </ligand>
</feature>
<dbReference type="EC" id="2.5.1.-" evidence="2"/>
<evidence type="ECO:0000256" key="1">
    <source>
        <dbReference type="ARBA" id="ARBA00022679"/>
    </source>
</evidence>
<organism evidence="4 5">
    <name type="scientific">Streptomyces lacrimifluminis</name>
    <dbReference type="NCBI Taxonomy" id="1500077"/>
    <lineage>
        <taxon>Bacteria</taxon>
        <taxon>Bacillati</taxon>
        <taxon>Actinomycetota</taxon>
        <taxon>Actinomycetes</taxon>
        <taxon>Kitasatosporales</taxon>
        <taxon>Streptomycetaceae</taxon>
        <taxon>Streptomyces</taxon>
    </lineage>
</organism>